<accession>A0A0E9ULF8</accession>
<name>A0A0E9ULF8_ANGAN</name>
<reference evidence="1" key="1">
    <citation type="submission" date="2014-11" db="EMBL/GenBank/DDBJ databases">
        <authorList>
            <person name="Amaro Gonzalez C."/>
        </authorList>
    </citation>
    <scope>NUCLEOTIDE SEQUENCE</scope>
</reference>
<sequence>MLSHGFRQVFKLKYYANRGYQQYALGAKMELDFL</sequence>
<evidence type="ECO:0000313" key="1">
    <source>
        <dbReference type="EMBL" id="JAH66689.1"/>
    </source>
</evidence>
<dbReference type="AlphaFoldDB" id="A0A0E9ULF8"/>
<organism evidence="1">
    <name type="scientific">Anguilla anguilla</name>
    <name type="common">European freshwater eel</name>
    <name type="synonym">Muraena anguilla</name>
    <dbReference type="NCBI Taxonomy" id="7936"/>
    <lineage>
        <taxon>Eukaryota</taxon>
        <taxon>Metazoa</taxon>
        <taxon>Chordata</taxon>
        <taxon>Craniata</taxon>
        <taxon>Vertebrata</taxon>
        <taxon>Euteleostomi</taxon>
        <taxon>Actinopterygii</taxon>
        <taxon>Neopterygii</taxon>
        <taxon>Teleostei</taxon>
        <taxon>Anguilliformes</taxon>
        <taxon>Anguillidae</taxon>
        <taxon>Anguilla</taxon>
    </lineage>
</organism>
<reference evidence="1" key="2">
    <citation type="journal article" date="2015" name="Fish Shellfish Immunol.">
        <title>Early steps in the European eel (Anguilla anguilla)-Vibrio vulnificus interaction in the gills: Role of the RtxA13 toxin.</title>
        <authorList>
            <person name="Callol A."/>
            <person name="Pajuelo D."/>
            <person name="Ebbesson L."/>
            <person name="Teles M."/>
            <person name="MacKenzie S."/>
            <person name="Amaro C."/>
        </authorList>
    </citation>
    <scope>NUCLEOTIDE SEQUENCE</scope>
</reference>
<proteinExistence type="predicted"/>
<protein>
    <submittedName>
        <fullName evidence="1">Uncharacterized protein</fullName>
    </submittedName>
</protein>
<dbReference type="EMBL" id="GBXM01041888">
    <property type="protein sequence ID" value="JAH66689.1"/>
    <property type="molecule type" value="Transcribed_RNA"/>
</dbReference>